<evidence type="ECO:0000256" key="1">
    <source>
        <dbReference type="SAM" id="MobiDB-lite"/>
    </source>
</evidence>
<protein>
    <submittedName>
        <fullName evidence="2">Uncharacterized protein</fullName>
    </submittedName>
</protein>
<proteinExistence type="predicted"/>
<gene>
    <name evidence="2" type="ORF">HY474_00750</name>
</gene>
<sequence>MTLLLDDALRSPIVAQDEESDADEEVIEPEEEDGEEGLEAAGEDESDEM</sequence>
<dbReference type="Proteomes" id="UP000704960">
    <property type="component" value="Unassembled WGS sequence"/>
</dbReference>
<dbReference type="AlphaFoldDB" id="A0A932YVE3"/>
<evidence type="ECO:0000313" key="3">
    <source>
        <dbReference type="Proteomes" id="UP000704960"/>
    </source>
</evidence>
<reference evidence="2" key="1">
    <citation type="submission" date="2020-07" db="EMBL/GenBank/DDBJ databases">
        <title>Huge and variable diversity of episymbiotic CPR bacteria and DPANN archaea in groundwater ecosystems.</title>
        <authorList>
            <person name="He C.Y."/>
            <person name="Keren R."/>
            <person name="Whittaker M."/>
            <person name="Farag I.F."/>
            <person name="Doudna J."/>
            <person name="Cate J.H.D."/>
            <person name="Banfield J.F."/>
        </authorList>
    </citation>
    <scope>NUCLEOTIDE SEQUENCE</scope>
    <source>
        <strain evidence="2">NC_groundwater_1226_Ag_S-0.1um_59_124</strain>
    </source>
</reference>
<comment type="caution">
    <text evidence="2">The sequence shown here is derived from an EMBL/GenBank/DDBJ whole genome shotgun (WGS) entry which is preliminary data.</text>
</comment>
<evidence type="ECO:0000313" key="2">
    <source>
        <dbReference type="EMBL" id="MBI4132142.1"/>
    </source>
</evidence>
<dbReference type="EMBL" id="JACQMJ010000004">
    <property type="protein sequence ID" value="MBI4132142.1"/>
    <property type="molecule type" value="Genomic_DNA"/>
</dbReference>
<feature type="region of interest" description="Disordered" evidence="1">
    <location>
        <begin position="1"/>
        <end position="49"/>
    </location>
</feature>
<accession>A0A932YVE3</accession>
<name>A0A932YVE3_9BACT</name>
<feature type="compositionally biased region" description="Acidic residues" evidence="1">
    <location>
        <begin position="16"/>
        <end position="49"/>
    </location>
</feature>
<organism evidence="2 3">
    <name type="scientific">Candidatus Sungiibacteriota bacterium</name>
    <dbReference type="NCBI Taxonomy" id="2750080"/>
    <lineage>
        <taxon>Bacteria</taxon>
        <taxon>Candidatus Sungiibacteriota</taxon>
    </lineage>
</organism>